<organism evidence="2 3">
    <name type="scientific">Mycena chlorophos</name>
    <name type="common">Agaric fungus</name>
    <name type="synonym">Agaricus chlorophos</name>
    <dbReference type="NCBI Taxonomy" id="658473"/>
    <lineage>
        <taxon>Eukaryota</taxon>
        <taxon>Fungi</taxon>
        <taxon>Dikarya</taxon>
        <taxon>Basidiomycota</taxon>
        <taxon>Agaricomycotina</taxon>
        <taxon>Agaricomycetes</taxon>
        <taxon>Agaricomycetidae</taxon>
        <taxon>Agaricales</taxon>
        <taxon>Marasmiineae</taxon>
        <taxon>Mycenaceae</taxon>
        <taxon>Mycena</taxon>
    </lineage>
</organism>
<feature type="region of interest" description="Disordered" evidence="1">
    <location>
        <begin position="1"/>
        <end position="23"/>
    </location>
</feature>
<feature type="compositionally biased region" description="Low complexity" evidence="1">
    <location>
        <begin position="93"/>
        <end position="106"/>
    </location>
</feature>
<sequence length="669" mass="73330">MKRTSTPTVANTVSKQAATTGQTTYSPVRRVIRTVFDHVALEPVPFTLVPPSPFSDGSSASAPPSPSALSSTSSSARSKRGPSPVNDHQGEISGSSAKRARSGSPSDAGVSSAPGLVLPQSGYKFVDFRPQGVAFVDKTYILSALPERFKYILLRPTGLSAPFPADPRNTKPQSTPLHEPVLYPTDHYKAELGTSSTEALPEAAGDRLTEILKLVRQKGHTLFVSVDDFDAPFWSPLNGDDVSELESVQEITDTMKTHLWGPLRAAGDVVLKLLVAGCLLPQPTLLGELQLTSPLALARACGFSLREAFDLARRVLDSKGERPPPSVGQYIFIPGSPIEPVAPPHEIFSWIRHEAPQFKADVSLRLLSDFLDVLPEEALDHAQPTLEDLVSVVACGAIELDLASGACFLDGRGPRRPSWPALFYAGALTRDHHSQTTCWLSDSPVVLAVIHARVDELIERRYSLRYRIMEAMSLLCQGLPGSFLELVQSILQDQTRRCLGRPYEPNLRGVFELALRGDNPVGKLQLMPFIPSPYAEIPSILQVPCWLTPNESHAMELTTLSLVGLWRGDHPNLDDDDPSNQDLLELHEKIRIEDETRLLERQYRVWSASLQAMETSLVGTFVATTAPEHFQFVAVGGARVLFRGPIPPEPQPDYHDYDDEGYPVLPHVL</sequence>
<protein>
    <recommendedName>
        <fullName evidence="4">AAA-ATPase-like domain-containing protein</fullName>
    </recommendedName>
</protein>
<accession>A0ABQ0LDZ9</accession>
<reference evidence="2" key="1">
    <citation type="submission" date="2014-09" db="EMBL/GenBank/DDBJ databases">
        <title>Genome sequence of the luminous mushroom Mycena chlorophos for searching fungal bioluminescence genes.</title>
        <authorList>
            <person name="Tanaka Y."/>
            <person name="Kasuga D."/>
            <person name="Oba Y."/>
            <person name="Hase S."/>
            <person name="Sato K."/>
            <person name="Oba Y."/>
            <person name="Sakakibara Y."/>
        </authorList>
    </citation>
    <scope>NUCLEOTIDE SEQUENCE</scope>
</reference>
<feature type="compositionally biased region" description="Low complexity" evidence="1">
    <location>
        <begin position="54"/>
        <end position="84"/>
    </location>
</feature>
<feature type="region of interest" description="Disordered" evidence="1">
    <location>
        <begin position="54"/>
        <end position="113"/>
    </location>
</feature>
<name>A0ABQ0LDZ9_MYCCL</name>
<dbReference type="EMBL" id="DF844253">
    <property type="protein sequence ID" value="GAT48071.1"/>
    <property type="molecule type" value="Genomic_DNA"/>
</dbReference>
<evidence type="ECO:0000313" key="3">
    <source>
        <dbReference type="Proteomes" id="UP000815677"/>
    </source>
</evidence>
<evidence type="ECO:0008006" key="4">
    <source>
        <dbReference type="Google" id="ProtNLM"/>
    </source>
</evidence>
<evidence type="ECO:0000313" key="2">
    <source>
        <dbReference type="EMBL" id="GAT48071.1"/>
    </source>
</evidence>
<gene>
    <name evidence="2" type="ORF">MCHLO_05506</name>
</gene>
<proteinExistence type="predicted"/>
<evidence type="ECO:0000256" key="1">
    <source>
        <dbReference type="SAM" id="MobiDB-lite"/>
    </source>
</evidence>
<dbReference type="Proteomes" id="UP000815677">
    <property type="component" value="Unassembled WGS sequence"/>
</dbReference>
<keyword evidence="3" id="KW-1185">Reference proteome</keyword>